<sequence>MTGQPKRVLVVGGVNFDVIAQADRLPAEHEKLRGKECRVLPGGAASNTAVGLVRQGCSARLVSAVGDDAAGAMCLEVLRAKGVDTSLVQVQTGSLTSMAVVLSSGGGKRMLTFAGADRGLAFDAVTDDDIRGSDHVHVVGEPTPSLARVVDLAHRAGRSVSVEWNGRDMRSLARGASLNFMNADEAARLPYARGAPDTAGTALRIAEAVAGDVIVTMGAEGAVWATADGELIHEPTVPVQPVDRTGGGDAFDAGVVAGWLHGESPAACMRRGLDAALHVIKKIGAHP</sequence>
<accession>A0ABY6IF44</accession>
<keyword evidence="6" id="KW-1185">Reference proteome</keyword>
<proteinExistence type="inferred from homology"/>
<dbReference type="SUPFAM" id="SSF53613">
    <property type="entry name" value="Ribokinase-like"/>
    <property type="match status" value="1"/>
</dbReference>
<gene>
    <name evidence="5" type="ORF">OGH68_31970</name>
</gene>
<dbReference type="InterPro" id="IPR011611">
    <property type="entry name" value="PfkB_dom"/>
</dbReference>
<dbReference type="EMBL" id="CP107567">
    <property type="protein sequence ID" value="UYQ65624.1"/>
    <property type="molecule type" value="Genomic_DNA"/>
</dbReference>
<dbReference type="Gene3D" id="3.40.1190.20">
    <property type="match status" value="1"/>
</dbReference>
<evidence type="ECO:0000256" key="3">
    <source>
        <dbReference type="ARBA" id="ARBA00022777"/>
    </source>
</evidence>
<dbReference type="Pfam" id="PF00294">
    <property type="entry name" value="PfkB"/>
    <property type="match status" value="1"/>
</dbReference>
<dbReference type="PANTHER" id="PTHR10584">
    <property type="entry name" value="SUGAR KINASE"/>
    <property type="match status" value="1"/>
</dbReference>
<keyword evidence="3 5" id="KW-0418">Kinase</keyword>
<dbReference type="InterPro" id="IPR002139">
    <property type="entry name" value="Ribo/fructo_kinase"/>
</dbReference>
<dbReference type="InterPro" id="IPR029056">
    <property type="entry name" value="Ribokinase-like"/>
</dbReference>
<comment type="similarity">
    <text evidence="1">Belongs to the carbohydrate kinase PfkB family.</text>
</comment>
<evidence type="ECO:0000256" key="2">
    <source>
        <dbReference type="ARBA" id="ARBA00022679"/>
    </source>
</evidence>
<evidence type="ECO:0000259" key="4">
    <source>
        <dbReference type="Pfam" id="PF00294"/>
    </source>
</evidence>
<dbReference type="GO" id="GO:0016301">
    <property type="term" value="F:kinase activity"/>
    <property type="evidence" value="ECO:0007669"/>
    <property type="project" value="UniProtKB-KW"/>
</dbReference>
<evidence type="ECO:0000256" key="1">
    <source>
        <dbReference type="ARBA" id="ARBA00010688"/>
    </source>
</evidence>
<evidence type="ECO:0000313" key="6">
    <source>
        <dbReference type="Proteomes" id="UP001163878"/>
    </source>
</evidence>
<dbReference type="InterPro" id="IPR002173">
    <property type="entry name" value="Carboh/pur_kinase_PfkB_CS"/>
</dbReference>
<reference evidence="5" key="1">
    <citation type="submission" date="2022-10" db="EMBL/GenBank/DDBJ databases">
        <title>Cytochrome P450 Catalyzes Benzene Ring Formation in the Biosynthesis of Trialkyl-Substituted Aromatic Polyketides.</title>
        <authorList>
            <person name="Zhao E."/>
            <person name="Ge H."/>
        </authorList>
    </citation>
    <scope>NUCLEOTIDE SEQUENCE</scope>
    <source>
        <strain evidence="5">NA0869</strain>
    </source>
</reference>
<protein>
    <submittedName>
        <fullName evidence="5">Carbohydrate kinase family protein</fullName>
    </submittedName>
</protein>
<dbReference type="RefSeq" id="WP_264248862.1">
    <property type="nucleotide sequence ID" value="NZ_CP107567.1"/>
</dbReference>
<dbReference type="PANTHER" id="PTHR10584:SF166">
    <property type="entry name" value="RIBOKINASE"/>
    <property type="match status" value="1"/>
</dbReference>
<keyword evidence="2" id="KW-0808">Transferase</keyword>
<feature type="domain" description="Carbohydrate kinase PfkB" evidence="4">
    <location>
        <begin position="6"/>
        <end position="285"/>
    </location>
</feature>
<dbReference type="Proteomes" id="UP001163878">
    <property type="component" value="Chromosome"/>
</dbReference>
<name>A0ABY6IF44_STRPE</name>
<evidence type="ECO:0000313" key="5">
    <source>
        <dbReference type="EMBL" id="UYQ65624.1"/>
    </source>
</evidence>
<dbReference type="PROSITE" id="PS00583">
    <property type="entry name" value="PFKB_KINASES_1"/>
    <property type="match status" value="1"/>
</dbReference>
<dbReference type="PRINTS" id="PR00990">
    <property type="entry name" value="RIBOKINASE"/>
</dbReference>
<organism evidence="5 6">
    <name type="scientific">Streptomyces peucetius</name>
    <dbReference type="NCBI Taxonomy" id="1950"/>
    <lineage>
        <taxon>Bacteria</taxon>
        <taxon>Bacillati</taxon>
        <taxon>Actinomycetota</taxon>
        <taxon>Actinomycetes</taxon>
        <taxon>Kitasatosporales</taxon>
        <taxon>Streptomycetaceae</taxon>
        <taxon>Streptomyces</taxon>
    </lineage>
</organism>